<evidence type="ECO:0000313" key="3">
    <source>
        <dbReference type="EMBL" id="REI39330.1"/>
    </source>
</evidence>
<keyword evidence="1" id="KW-0812">Transmembrane</keyword>
<dbReference type="InterPro" id="IPR050469">
    <property type="entry name" value="Diguanylate_Cyclase"/>
</dbReference>
<dbReference type="PANTHER" id="PTHR45138:SF9">
    <property type="entry name" value="DIGUANYLATE CYCLASE DGCM-RELATED"/>
    <property type="match status" value="1"/>
</dbReference>
<dbReference type="NCBIfam" id="TIGR00254">
    <property type="entry name" value="GGDEF"/>
    <property type="match status" value="1"/>
</dbReference>
<dbReference type="SMART" id="SM00267">
    <property type="entry name" value="GGDEF"/>
    <property type="match status" value="1"/>
</dbReference>
<name>A0ABX9KCY1_9FUSO</name>
<feature type="transmembrane region" description="Helical" evidence="1">
    <location>
        <begin position="55"/>
        <end position="73"/>
    </location>
</feature>
<feature type="transmembrane region" description="Helical" evidence="1">
    <location>
        <begin position="29"/>
        <end position="48"/>
    </location>
</feature>
<dbReference type="CDD" id="cd01949">
    <property type="entry name" value="GGDEF"/>
    <property type="match status" value="1"/>
</dbReference>
<protein>
    <submittedName>
        <fullName evidence="3">GTP cyclohydrolase IIa</fullName>
    </submittedName>
</protein>
<dbReference type="Gene3D" id="3.30.70.270">
    <property type="match status" value="1"/>
</dbReference>
<organism evidence="3 4">
    <name type="scientific">Psychrilyobacter piezotolerans</name>
    <dbReference type="NCBI Taxonomy" id="2293438"/>
    <lineage>
        <taxon>Bacteria</taxon>
        <taxon>Fusobacteriati</taxon>
        <taxon>Fusobacteriota</taxon>
        <taxon>Fusobacteriia</taxon>
        <taxon>Fusobacteriales</taxon>
        <taxon>Fusobacteriaceae</taxon>
        <taxon>Psychrilyobacter</taxon>
    </lineage>
</organism>
<dbReference type="InterPro" id="IPR000160">
    <property type="entry name" value="GGDEF_dom"/>
</dbReference>
<keyword evidence="1" id="KW-1133">Transmembrane helix</keyword>
<feature type="domain" description="GGDEF" evidence="2">
    <location>
        <begin position="154"/>
        <end position="283"/>
    </location>
</feature>
<dbReference type="InterPro" id="IPR029787">
    <property type="entry name" value="Nucleotide_cyclase"/>
</dbReference>
<comment type="caution">
    <text evidence="3">The sequence shown here is derived from an EMBL/GenBank/DDBJ whole genome shotgun (WGS) entry which is preliminary data.</text>
</comment>
<sequence>MPYLIVIAITLTLISLDMPFPKVENPTAWDIISELLICIQPLIWICFGKIAFRKIFIRSLYVGGSIIFYTGALQNVMDEIYEIEGFLSHIDKVLMPIGLMLISMGVVLSVLNERKDNFYISQKSIKDPLTKLYNRRYLEEKLESILNESTEVNHEISIAFIDIDNFKKINDTVGHIKGDEILRYIGKLINGSIRESDYAFRYGGDEFLIVYQNTTAEIALKITERIKDNFKKNILFHNYNLSLSSGIASYQRSENYKEFIRRADQAMYKSKINGKNRTTLAATP</sequence>
<dbReference type="Pfam" id="PF00990">
    <property type="entry name" value="GGDEF"/>
    <property type="match status" value="1"/>
</dbReference>
<evidence type="ECO:0000259" key="2">
    <source>
        <dbReference type="PROSITE" id="PS50887"/>
    </source>
</evidence>
<dbReference type="PANTHER" id="PTHR45138">
    <property type="entry name" value="REGULATORY COMPONENTS OF SENSORY TRANSDUCTION SYSTEM"/>
    <property type="match status" value="1"/>
</dbReference>
<accession>A0ABX9KCY1</accession>
<dbReference type="Proteomes" id="UP000263486">
    <property type="component" value="Unassembled WGS sequence"/>
</dbReference>
<feature type="transmembrane region" description="Helical" evidence="1">
    <location>
        <begin position="93"/>
        <end position="111"/>
    </location>
</feature>
<dbReference type="EMBL" id="QUAJ01000051">
    <property type="protein sequence ID" value="REI39330.1"/>
    <property type="molecule type" value="Genomic_DNA"/>
</dbReference>
<gene>
    <name evidence="3" type="ORF">DYH56_15220</name>
</gene>
<keyword evidence="4" id="KW-1185">Reference proteome</keyword>
<dbReference type="InterPro" id="IPR043128">
    <property type="entry name" value="Rev_trsase/Diguanyl_cyclase"/>
</dbReference>
<proteinExistence type="predicted"/>
<dbReference type="SUPFAM" id="SSF55073">
    <property type="entry name" value="Nucleotide cyclase"/>
    <property type="match status" value="1"/>
</dbReference>
<keyword evidence="1" id="KW-0472">Membrane</keyword>
<dbReference type="PROSITE" id="PS50887">
    <property type="entry name" value="GGDEF"/>
    <property type="match status" value="1"/>
</dbReference>
<evidence type="ECO:0000313" key="4">
    <source>
        <dbReference type="Proteomes" id="UP000263486"/>
    </source>
</evidence>
<evidence type="ECO:0000256" key="1">
    <source>
        <dbReference type="SAM" id="Phobius"/>
    </source>
</evidence>
<reference evidence="3 4" key="1">
    <citation type="submission" date="2018-08" db="EMBL/GenBank/DDBJ databases">
        <title>Draft genome sequence of Psychrilyobacter sp. strain SD5 isolated from Black Sea water.</title>
        <authorList>
            <person name="Yadav S."/>
            <person name="Villanueva L."/>
            <person name="Damste J.S.S."/>
        </authorList>
    </citation>
    <scope>NUCLEOTIDE SEQUENCE [LARGE SCALE GENOMIC DNA]</scope>
    <source>
        <strain evidence="3 4">SD5</strain>
    </source>
</reference>